<dbReference type="AlphaFoldDB" id="R7V2N2"/>
<reference evidence="13 15" key="2">
    <citation type="journal article" date="2013" name="Nature">
        <title>Insights into bilaterian evolution from three spiralian genomes.</title>
        <authorList>
            <person name="Simakov O."/>
            <person name="Marletaz F."/>
            <person name="Cho S.J."/>
            <person name="Edsinger-Gonzales E."/>
            <person name="Havlak P."/>
            <person name="Hellsten U."/>
            <person name="Kuo D.H."/>
            <person name="Larsson T."/>
            <person name="Lv J."/>
            <person name="Arendt D."/>
            <person name="Savage R."/>
            <person name="Osoegawa K."/>
            <person name="de Jong P."/>
            <person name="Grimwood J."/>
            <person name="Chapman J.A."/>
            <person name="Shapiro H."/>
            <person name="Aerts A."/>
            <person name="Otillar R.P."/>
            <person name="Terry A.Y."/>
            <person name="Boore J.L."/>
            <person name="Grigoriev I.V."/>
            <person name="Lindberg D.R."/>
            <person name="Seaver E.C."/>
            <person name="Weisblat D.A."/>
            <person name="Putnam N.H."/>
            <person name="Rokhsar D.S."/>
        </authorList>
    </citation>
    <scope>NUCLEOTIDE SEQUENCE</scope>
    <source>
        <strain evidence="13 15">I ESC-2004</strain>
    </source>
</reference>
<dbReference type="OMA" id="CAVWNVV"/>
<keyword evidence="6 12" id="KW-1133">Transmembrane helix</keyword>
<evidence type="ECO:0000256" key="11">
    <source>
        <dbReference type="SAM" id="MobiDB-lite"/>
    </source>
</evidence>
<feature type="transmembrane region" description="Helical" evidence="12">
    <location>
        <begin position="317"/>
        <end position="345"/>
    </location>
</feature>
<feature type="compositionally biased region" description="Basic residues" evidence="11">
    <location>
        <begin position="135"/>
        <end position="145"/>
    </location>
</feature>
<dbReference type="PANTHER" id="PTHR28388:SF1">
    <property type="entry name" value="TRANSMEMBRANE PROTEIN 237"/>
    <property type="match status" value="1"/>
</dbReference>
<sequence length="428" mass="48267">MTDEIPLPKRGTLPPLTSTQNGESRRNVHKKRNPRQGAEEVGSDATPRSRSRSNSRPRQKTGSDKGQTSLPKESVTPRNKRPQPKRDSDYTSEGDGIDIPDSQRKPKKPRNSQPRSQSKEVLISESDTVSPKSAPAKKKKKKKKQVSSMDEPEVIGLEAELSGIDDDVVVTDETQSSMEAKWTVPTMRSEPINKVFIEQKSGFKSADKAKIAKKRAEEMIRATQIPMETTSMTTIKFALSTHKVFKVISVFLNGLFAGITLWQIIAVYMLLNEGDIHFLENYHMLAQPVQSIFYFLFAVCTVAAFDRYDIGRIDRRFLLRAVTLQSGAIVALFYVIGLIFSLAMAPDDNRIALYPDDHSLWEDPEDAASRLRTWKILNTVRGVFAVLAWLIISLRPVTDRLTKNLEKADENIIEPQYADPEPEIEIIR</sequence>
<dbReference type="InterPro" id="IPR029409">
    <property type="entry name" value="TMEM237"/>
</dbReference>
<evidence type="ECO:0000256" key="9">
    <source>
        <dbReference type="ARBA" id="ARBA00023273"/>
    </source>
</evidence>
<evidence type="ECO:0000256" key="7">
    <source>
        <dbReference type="ARBA" id="ARBA00023069"/>
    </source>
</evidence>
<feature type="transmembrane region" description="Helical" evidence="12">
    <location>
        <begin position="244"/>
        <end position="265"/>
    </location>
</feature>
<dbReference type="GO" id="GO:0060271">
    <property type="term" value="P:cilium assembly"/>
    <property type="evidence" value="ECO:0007669"/>
    <property type="project" value="TreeGrafter"/>
</dbReference>
<evidence type="ECO:0000256" key="5">
    <source>
        <dbReference type="ARBA" id="ARBA00022794"/>
    </source>
</evidence>
<reference evidence="15" key="1">
    <citation type="submission" date="2012-12" db="EMBL/GenBank/DDBJ databases">
        <authorList>
            <person name="Hellsten U."/>
            <person name="Grimwood J."/>
            <person name="Chapman J.A."/>
            <person name="Shapiro H."/>
            <person name="Aerts A."/>
            <person name="Otillar R.P."/>
            <person name="Terry A.Y."/>
            <person name="Boore J.L."/>
            <person name="Simakov O."/>
            <person name="Marletaz F."/>
            <person name="Cho S.-J."/>
            <person name="Edsinger-Gonzales E."/>
            <person name="Havlak P."/>
            <person name="Kuo D.-H."/>
            <person name="Larsson T."/>
            <person name="Lv J."/>
            <person name="Arendt D."/>
            <person name="Savage R."/>
            <person name="Osoegawa K."/>
            <person name="de Jong P."/>
            <person name="Lindberg D.R."/>
            <person name="Seaver E.C."/>
            <person name="Weisblat D.A."/>
            <person name="Putnam N.H."/>
            <person name="Grigoriev I.V."/>
            <person name="Rokhsar D.S."/>
        </authorList>
    </citation>
    <scope>NUCLEOTIDE SEQUENCE</scope>
    <source>
        <strain evidence="15">I ESC-2004</strain>
    </source>
</reference>
<evidence type="ECO:0000256" key="6">
    <source>
        <dbReference type="ARBA" id="ARBA00022989"/>
    </source>
</evidence>
<evidence type="ECO:0000256" key="10">
    <source>
        <dbReference type="ARBA" id="ARBA00025631"/>
    </source>
</evidence>
<comment type="subcellular location">
    <subcellularLocation>
        <location evidence="1">Cell projection</location>
        <location evidence="1">Cilium</location>
    </subcellularLocation>
    <subcellularLocation>
        <location evidence="2">Membrane</location>
        <topology evidence="2">Multi-pass membrane protein</topology>
    </subcellularLocation>
</comment>
<organism evidence="13">
    <name type="scientific">Capitella teleta</name>
    <name type="common">Polychaete worm</name>
    <dbReference type="NCBI Taxonomy" id="283909"/>
    <lineage>
        <taxon>Eukaryota</taxon>
        <taxon>Metazoa</taxon>
        <taxon>Spiralia</taxon>
        <taxon>Lophotrochozoa</taxon>
        <taxon>Annelida</taxon>
        <taxon>Polychaeta</taxon>
        <taxon>Sedentaria</taxon>
        <taxon>Scolecida</taxon>
        <taxon>Capitellidae</taxon>
        <taxon>Capitella</taxon>
    </lineage>
</organism>
<keyword evidence="15" id="KW-1185">Reference proteome</keyword>
<feature type="transmembrane region" description="Helical" evidence="12">
    <location>
        <begin position="379"/>
        <end position="397"/>
    </location>
</feature>
<evidence type="ECO:0000256" key="12">
    <source>
        <dbReference type="SAM" id="Phobius"/>
    </source>
</evidence>
<dbReference type="EMBL" id="KB297743">
    <property type="protein sequence ID" value="ELU09966.1"/>
    <property type="molecule type" value="Genomic_DNA"/>
</dbReference>
<dbReference type="STRING" id="283909.R7V2N2"/>
<dbReference type="GO" id="GO:0035869">
    <property type="term" value="C:ciliary transition zone"/>
    <property type="evidence" value="ECO:0007669"/>
    <property type="project" value="TreeGrafter"/>
</dbReference>
<evidence type="ECO:0000256" key="4">
    <source>
        <dbReference type="ARBA" id="ARBA00022692"/>
    </source>
</evidence>
<evidence type="ECO:0000313" key="15">
    <source>
        <dbReference type="Proteomes" id="UP000014760"/>
    </source>
</evidence>
<dbReference type="Proteomes" id="UP000014760">
    <property type="component" value="Unassembled WGS sequence"/>
</dbReference>
<gene>
    <name evidence="13" type="ORF">CAPTEDRAFT_221820</name>
</gene>
<dbReference type="EMBL" id="AMQN01006158">
    <property type="status" value="NOT_ANNOTATED_CDS"/>
    <property type="molecule type" value="Genomic_DNA"/>
</dbReference>
<reference evidence="14" key="3">
    <citation type="submission" date="2015-06" db="UniProtKB">
        <authorList>
            <consortium name="EnsemblMetazoa"/>
        </authorList>
    </citation>
    <scope>IDENTIFICATION</scope>
</reference>
<protein>
    <recommendedName>
        <fullName evidence="16">Transmembrane protein 237</fullName>
    </recommendedName>
</protein>
<feature type="transmembrane region" description="Helical" evidence="12">
    <location>
        <begin position="285"/>
        <end position="305"/>
    </location>
</feature>
<keyword evidence="5" id="KW-0970">Cilium biogenesis/degradation</keyword>
<name>R7V2N2_CAPTE</name>
<keyword evidence="4 12" id="KW-0812">Transmembrane</keyword>
<comment type="similarity">
    <text evidence="3">Belongs to the TMEM237 family.</text>
</comment>
<keyword evidence="8 12" id="KW-0472">Membrane</keyword>
<feature type="compositionally biased region" description="Basic residues" evidence="11">
    <location>
        <begin position="49"/>
        <end position="59"/>
    </location>
</feature>
<accession>R7V2N2</accession>
<evidence type="ECO:0008006" key="16">
    <source>
        <dbReference type="Google" id="ProtNLM"/>
    </source>
</evidence>
<comment type="function">
    <text evidence="10">Component of the transition zone in primary cilia. Required for ciliogenesis.</text>
</comment>
<evidence type="ECO:0000256" key="2">
    <source>
        <dbReference type="ARBA" id="ARBA00004141"/>
    </source>
</evidence>
<dbReference type="HOGENOM" id="CLU_628963_0_0_1"/>
<feature type="region of interest" description="Disordered" evidence="11">
    <location>
        <begin position="1"/>
        <end position="154"/>
    </location>
</feature>
<dbReference type="Pfam" id="PF15383">
    <property type="entry name" value="TMEM237"/>
    <property type="match status" value="1"/>
</dbReference>
<evidence type="ECO:0000313" key="14">
    <source>
        <dbReference type="EnsemblMetazoa" id="CapteP221820"/>
    </source>
</evidence>
<dbReference type="GO" id="GO:0016020">
    <property type="term" value="C:membrane"/>
    <property type="evidence" value="ECO:0007669"/>
    <property type="project" value="UniProtKB-SubCell"/>
</dbReference>
<evidence type="ECO:0000313" key="13">
    <source>
        <dbReference type="EMBL" id="ELU09966.1"/>
    </source>
</evidence>
<dbReference type="PANTHER" id="PTHR28388">
    <property type="entry name" value="TRANSMEMBRANE PROTEIN 237"/>
    <property type="match status" value="1"/>
</dbReference>
<keyword evidence="7" id="KW-0969">Cilium</keyword>
<evidence type="ECO:0000256" key="1">
    <source>
        <dbReference type="ARBA" id="ARBA00004138"/>
    </source>
</evidence>
<dbReference type="OrthoDB" id="550113at2759"/>
<evidence type="ECO:0000256" key="3">
    <source>
        <dbReference type="ARBA" id="ARBA00008783"/>
    </source>
</evidence>
<keyword evidence="9" id="KW-0966">Cell projection</keyword>
<evidence type="ECO:0000256" key="8">
    <source>
        <dbReference type="ARBA" id="ARBA00023136"/>
    </source>
</evidence>
<dbReference type="EnsemblMetazoa" id="CapteT221820">
    <property type="protein sequence ID" value="CapteP221820"/>
    <property type="gene ID" value="CapteG221820"/>
</dbReference>
<proteinExistence type="inferred from homology"/>